<dbReference type="InterPro" id="IPR011333">
    <property type="entry name" value="SKP1/BTB/POZ_sf"/>
</dbReference>
<dbReference type="EMBL" id="JAVRQU010000005">
    <property type="protein sequence ID" value="KAK5702633.1"/>
    <property type="molecule type" value="Genomic_DNA"/>
</dbReference>
<dbReference type="CDD" id="cd18186">
    <property type="entry name" value="BTB_POZ_ZBTB_KLHL-like"/>
    <property type="match status" value="1"/>
</dbReference>
<dbReference type="PANTHER" id="PTHR47843">
    <property type="entry name" value="BTB DOMAIN-CONTAINING PROTEIN-RELATED"/>
    <property type="match status" value="1"/>
</dbReference>
<evidence type="ECO:0000259" key="1">
    <source>
        <dbReference type="PROSITE" id="PS50097"/>
    </source>
</evidence>
<accession>A0AAN8A3T1</accession>
<evidence type="ECO:0000313" key="3">
    <source>
        <dbReference type="Proteomes" id="UP001310594"/>
    </source>
</evidence>
<dbReference type="AlphaFoldDB" id="A0AAN8A3T1"/>
<gene>
    <name evidence="2" type="ORF">LTR97_003579</name>
</gene>
<dbReference type="PANTHER" id="PTHR47843:SF2">
    <property type="entry name" value="BTB DOMAIN-CONTAINING PROTEIN"/>
    <property type="match status" value="1"/>
</dbReference>
<comment type="caution">
    <text evidence="2">The sequence shown here is derived from an EMBL/GenBank/DDBJ whole genome shotgun (WGS) entry which is preliminary data.</text>
</comment>
<dbReference type="Gene3D" id="3.30.710.10">
    <property type="entry name" value="Potassium Channel Kv1.1, Chain A"/>
    <property type="match status" value="1"/>
</dbReference>
<dbReference type="PROSITE" id="PS50097">
    <property type="entry name" value="BTB"/>
    <property type="match status" value="1"/>
</dbReference>
<feature type="domain" description="BTB" evidence="1">
    <location>
        <begin position="247"/>
        <end position="317"/>
    </location>
</feature>
<dbReference type="Proteomes" id="UP001310594">
    <property type="component" value="Unassembled WGS sequence"/>
</dbReference>
<sequence length="494" mass="55833">MDPVLQYAAIGEDFREQELMIRRSLQHGDHIIKLVIGEPENAITFHISQNLLEQTADYFKGAFRNQHLGSSNERDTLHFPEDDLYAWKVFLYWVMTKELPSGGVFRALRRSDEGGTATYGISLQILCVRCWILGDKYDIPVFQNYIMLELLALFERKAPGLYTIKEAFENTPPGSVLRELMAEELANMLQVSGTAKHTDLDMFDGIVDFASALMKKTQAAGKEGKCAFRPRVPSRDGGDEIGASPYSKFMVGSDGAEPFHVHQYILEATSGYFKKALAPDGSLVMSAPDTLSFTDDSEEAWKVLLYWMFKHDLPDDEQRRTDDCEGWELLIVECWAMGNRYNIPKFQDLVMLELLDCLLKYTTFETDTIKQAFATIPAGCALRMVMAELVAGHLQDGIFDLGPENLHEFEGFPECLAEIDCAVKEWSGTSQRIVDEVARECCVMSVVEMVVASQQLHFKDQQGVPRWKKFMAAGGPEVHWVYQGPYKSFVKVKG</sequence>
<name>A0AAN8A3T1_9PEZI</name>
<proteinExistence type="predicted"/>
<organism evidence="2 3">
    <name type="scientific">Elasticomyces elasticus</name>
    <dbReference type="NCBI Taxonomy" id="574655"/>
    <lineage>
        <taxon>Eukaryota</taxon>
        <taxon>Fungi</taxon>
        <taxon>Dikarya</taxon>
        <taxon>Ascomycota</taxon>
        <taxon>Pezizomycotina</taxon>
        <taxon>Dothideomycetes</taxon>
        <taxon>Dothideomycetidae</taxon>
        <taxon>Mycosphaerellales</taxon>
        <taxon>Teratosphaeriaceae</taxon>
        <taxon>Elasticomyces</taxon>
    </lineage>
</organism>
<dbReference type="InterPro" id="IPR000210">
    <property type="entry name" value="BTB/POZ_dom"/>
</dbReference>
<evidence type="ECO:0000313" key="2">
    <source>
        <dbReference type="EMBL" id="KAK5702633.1"/>
    </source>
</evidence>
<reference evidence="2" key="1">
    <citation type="submission" date="2023-08" db="EMBL/GenBank/DDBJ databases">
        <title>Black Yeasts Isolated from many extreme environments.</title>
        <authorList>
            <person name="Coleine C."/>
            <person name="Stajich J.E."/>
            <person name="Selbmann L."/>
        </authorList>
    </citation>
    <scope>NUCLEOTIDE SEQUENCE</scope>
    <source>
        <strain evidence="2">CCFEE 5810</strain>
    </source>
</reference>
<protein>
    <recommendedName>
        <fullName evidence="1">BTB domain-containing protein</fullName>
    </recommendedName>
</protein>